<evidence type="ECO:0000259" key="7">
    <source>
        <dbReference type="PROSITE" id="PS50157"/>
    </source>
</evidence>
<dbReference type="EMBL" id="GDQN01002334">
    <property type="protein sequence ID" value="JAT88720.1"/>
    <property type="molecule type" value="Transcribed_RNA"/>
</dbReference>
<dbReference type="PANTHER" id="PTHR24403:SF67">
    <property type="entry name" value="FI01116P-RELATED"/>
    <property type="match status" value="1"/>
</dbReference>
<keyword evidence="2" id="KW-0677">Repeat</keyword>
<gene>
    <name evidence="8" type="ORF">g.11807</name>
</gene>
<dbReference type="GO" id="GO:0045944">
    <property type="term" value="P:positive regulation of transcription by RNA polymerase II"/>
    <property type="evidence" value="ECO:0007669"/>
    <property type="project" value="TreeGrafter"/>
</dbReference>
<name>A0A1E1WNY7_PECGO</name>
<feature type="domain" description="C2H2-type" evidence="7">
    <location>
        <begin position="643"/>
        <end position="671"/>
    </location>
</feature>
<dbReference type="Gene3D" id="3.30.160.60">
    <property type="entry name" value="Classic Zinc Finger"/>
    <property type="match status" value="6"/>
</dbReference>
<organism evidence="8">
    <name type="scientific">Pectinophora gossypiella</name>
    <name type="common">Cotton pink bollworm</name>
    <name type="synonym">Depressaria gossypiella</name>
    <dbReference type="NCBI Taxonomy" id="13191"/>
    <lineage>
        <taxon>Eukaryota</taxon>
        <taxon>Metazoa</taxon>
        <taxon>Ecdysozoa</taxon>
        <taxon>Arthropoda</taxon>
        <taxon>Hexapoda</taxon>
        <taxon>Insecta</taxon>
        <taxon>Pterygota</taxon>
        <taxon>Neoptera</taxon>
        <taxon>Endopterygota</taxon>
        <taxon>Lepidoptera</taxon>
        <taxon>Glossata</taxon>
        <taxon>Ditrysia</taxon>
        <taxon>Gelechioidea</taxon>
        <taxon>Gelechiidae</taxon>
        <taxon>Apatetrinae</taxon>
        <taxon>Pectinophora</taxon>
    </lineage>
</organism>
<dbReference type="GO" id="GO:0005634">
    <property type="term" value="C:nucleus"/>
    <property type="evidence" value="ECO:0007669"/>
    <property type="project" value="TreeGrafter"/>
</dbReference>
<reference evidence="8" key="1">
    <citation type="submission" date="2015-09" db="EMBL/GenBank/DDBJ databases">
        <title>De novo assembly of Pectinophora gossypiella (Pink Bollworm) gut transcriptome.</title>
        <authorList>
            <person name="Tassone E.E."/>
        </authorList>
    </citation>
    <scope>NUCLEOTIDE SEQUENCE</scope>
</reference>
<dbReference type="GO" id="GO:0008270">
    <property type="term" value="F:zinc ion binding"/>
    <property type="evidence" value="ECO:0007669"/>
    <property type="project" value="UniProtKB-KW"/>
</dbReference>
<dbReference type="InterPro" id="IPR050688">
    <property type="entry name" value="Zinc_finger/UBP_domain"/>
</dbReference>
<evidence type="ECO:0000256" key="6">
    <source>
        <dbReference type="SAM" id="MobiDB-lite"/>
    </source>
</evidence>
<sequence length="707" mass="82235">MSELPATSQASEQEEDSQEMMNVFDCVWVKVEELDVNEKDSVPFLPTADENPMEKPLSKYKKRKVHKCDQCDYTTAHKPLLKIHIYSHSDTDFSCQHCNYKSKWPMSIKRHISIVHEGRTLRKPKPGNFSCDLCSYTTNYKWNLSSHKRKHKLEKQYKCRHCHYESAYRHNYLKHCKTHDDKAAFESEVFSCDKCPFQTKYKGHIQRHLAKIHNEVLEGARYTCQLCGFKTDDNWRLKMHQERSQTRKVIKCALCEFKSFYKCESKRHDMLHFQNIACDESVNVYQQSSSANVAGKSVENSVGAVEESANENSVGNVEKSADTGNVSDAYFRCQHCIFETLYEGIMEQHLARMHKEIVTHEYSCPKCIFSTKEKFRLTAHLQNSKSDQLLHCNLCNFETFFKCENRKHKQSHFNEVYGNGRSIDCSGLNEQVDTMIKESQNPENSTHLTEVGEKSVESVGSVDNFNTDVMDASKRFPEYQVDPECVEWNTIQVLETPGKEKPFQCNFCLYSSKFKASVQRHFQRLHAGNQNRPYKCCNCDFKTKTKEQIALHNKRSQSLVQINCKACDFNTYFKCAFNYHQKQHHTFKCTICSYSCKQKYDLTKHFANYHMGNGLKCQFCDFTAVRKESILNHEAMHTGVKPFKCKLCSYSSVRKTLLMNHYRRQHRDKIKSINGEVNETHSESVNTSVEDENSAGSDVELVQYDDA</sequence>
<dbReference type="PROSITE" id="PS50157">
    <property type="entry name" value="ZINC_FINGER_C2H2_2"/>
    <property type="match status" value="3"/>
</dbReference>
<evidence type="ECO:0000256" key="5">
    <source>
        <dbReference type="PROSITE-ProRule" id="PRU00042"/>
    </source>
</evidence>
<dbReference type="Pfam" id="PF23225">
    <property type="entry name" value="zf-C2H2_7th_ZNF462"/>
    <property type="match status" value="1"/>
</dbReference>
<dbReference type="PANTHER" id="PTHR24403">
    <property type="entry name" value="ZINC FINGER PROTEIN"/>
    <property type="match status" value="1"/>
</dbReference>
<dbReference type="InterPro" id="IPR059059">
    <property type="entry name" value="Znf-C2H2_7th_ZNF462"/>
</dbReference>
<keyword evidence="3 5" id="KW-0863">Zinc-finger</keyword>
<proteinExistence type="predicted"/>
<protein>
    <recommendedName>
        <fullName evidence="7">C2H2-type domain-containing protein</fullName>
    </recommendedName>
</protein>
<dbReference type="SUPFAM" id="SSF57667">
    <property type="entry name" value="beta-beta-alpha zinc fingers"/>
    <property type="match status" value="3"/>
</dbReference>
<keyword evidence="1" id="KW-0479">Metal-binding</keyword>
<evidence type="ECO:0000313" key="8">
    <source>
        <dbReference type="EMBL" id="JAT88720.1"/>
    </source>
</evidence>
<feature type="domain" description="C2H2-type" evidence="7">
    <location>
        <begin position="615"/>
        <end position="642"/>
    </location>
</feature>
<dbReference type="SMART" id="SM00355">
    <property type="entry name" value="ZnF_C2H2"/>
    <property type="match status" value="16"/>
</dbReference>
<dbReference type="InterPro" id="IPR036236">
    <property type="entry name" value="Znf_C2H2_sf"/>
</dbReference>
<evidence type="ECO:0000256" key="1">
    <source>
        <dbReference type="ARBA" id="ARBA00022723"/>
    </source>
</evidence>
<evidence type="ECO:0000256" key="2">
    <source>
        <dbReference type="ARBA" id="ARBA00022737"/>
    </source>
</evidence>
<keyword evidence="4" id="KW-0862">Zinc</keyword>
<evidence type="ECO:0000256" key="3">
    <source>
        <dbReference type="ARBA" id="ARBA00022771"/>
    </source>
</evidence>
<dbReference type="AlphaFoldDB" id="A0A1E1WNY7"/>
<feature type="region of interest" description="Disordered" evidence="6">
    <location>
        <begin position="673"/>
        <end position="697"/>
    </location>
</feature>
<dbReference type="InterPro" id="IPR013087">
    <property type="entry name" value="Znf_C2H2_type"/>
</dbReference>
<dbReference type="OrthoDB" id="3561125at2759"/>
<accession>A0A1E1WNY7</accession>
<dbReference type="PROSITE" id="PS00028">
    <property type="entry name" value="ZINC_FINGER_C2H2_1"/>
    <property type="match status" value="1"/>
</dbReference>
<evidence type="ECO:0000256" key="4">
    <source>
        <dbReference type="ARBA" id="ARBA00022833"/>
    </source>
</evidence>
<feature type="domain" description="C2H2-type" evidence="7">
    <location>
        <begin position="129"/>
        <end position="156"/>
    </location>
</feature>